<gene>
    <name evidence="1" type="ORF">FOZG_12981</name>
</gene>
<dbReference type="Proteomes" id="UP000030766">
    <property type="component" value="Unassembled WGS sequence"/>
</dbReference>
<reference evidence="1" key="1">
    <citation type="submission" date="2011-06" db="EMBL/GenBank/DDBJ databases">
        <title>The Genome Sequence of Fusarium oxysporum Fo47.</title>
        <authorList>
            <consortium name="The Broad Institute Genome Sequencing Platform"/>
            <person name="Ma L.-J."/>
            <person name="Gale L.R."/>
            <person name="Schwartz D.C."/>
            <person name="Zhou S."/>
            <person name="Corby-Kistler H."/>
            <person name="Young S.K."/>
            <person name="Zeng Q."/>
            <person name="Gargeya S."/>
            <person name="Fitzgerald M."/>
            <person name="Haas B."/>
            <person name="Abouelleil A."/>
            <person name="Alvarado L."/>
            <person name="Arachchi H.M."/>
            <person name="Berlin A."/>
            <person name="Brown A."/>
            <person name="Chapman S.B."/>
            <person name="Chen Z."/>
            <person name="Dunbar C."/>
            <person name="Freedman E."/>
            <person name="Gearin G."/>
            <person name="Gellesch M."/>
            <person name="Goldberg J."/>
            <person name="Griggs A."/>
            <person name="Gujja S."/>
            <person name="Heiman D."/>
            <person name="Howarth C."/>
            <person name="Larson L."/>
            <person name="Lui A."/>
            <person name="MacDonald P.J.P."/>
            <person name="Mehta T."/>
            <person name="Montmayeur A."/>
            <person name="Murphy C."/>
            <person name="Neiman D."/>
            <person name="Pearson M."/>
            <person name="Priest M."/>
            <person name="Roberts A."/>
            <person name="Saif S."/>
            <person name="Shea T."/>
            <person name="Shenoy N."/>
            <person name="Sisk P."/>
            <person name="Stolte C."/>
            <person name="Sykes S."/>
            <person name="Wortman J."/>
            <person name="Nusbaum C."/>
            <person name="Birren B."/>
        </authorList>
    </citation>
    <scope>NUCLEOTIDE SEQUENCE [LARGE SCALE GENOMIC DNA]</scope>
    <source>
        <strain evidence="1">Fo47</strain>
    </source>
</reference>
<sequence length="43" mass="4890">MTSLKSIKKRLTSLLVLIFILYGSTRSALFRMMEKTGNARLSL</sequence>
<accession>W9JRV5</accession>
<proteinExistence type="predicted"/>
<organism evidence="1">
    <name type="scientific">Fusarium oxysporum Fo47</name>
    <dbReference type="NCBI Taxonomy" id="660027"/>
    <lineage>
        <taxon>Eukaryota</taxon>
        <taxon>Fungi</taxon>
        <taxon>Dikarya</taxon>
        <taxon>Ascomycota</taxon>
        <taxon>Pezizomycotina</taxon>
        <taxon>Sordariomycetes</taxon>
        <taxon>Hypocreomycetidae</taxon>
        <taxon>Hypocreales</taxon>
        <taxon>Nectriaceae</taxon>
        <taxon>Fusarium</taxon>
        <taxon>Fusarium oxysporum species complex</taxon>
    </lineage>
</organism>
<evidence type="ECO:0000313" key="1">
    <source>
        <dbReference type="EMBL" id="EWZ33219.1"/>
    </source>
</evidence>
<dbReference type="AlphaFoldDB" id="W9JRV5"/>
<dbReference type="VEuPathDB" id="FungiDB:FOZG_12981"/>
<reference evidence="1" key="2">
    <citation type="submission" date="2012-06" db="EMBL/GenBank/DDBJ databases">
        <title>Annotation of the Genome Sequence of Fusarium oxysporum Fo47.</title>
        <authorList>
            <consortium name="The Broad Institute Genomics Platform"/>
            <person name="Ma L.-J."/>
            <person name="Corby-Kistler H."/>
            <person name="Broz K."/>
            <person name="Gale L.R."/>
            <person name="Jonkers W."/>
            <person name="O'Donnell K."/>
            <person name="Ploetz R."/>
            <person name="Steinberg C."/>
            <person name="Schwartz D.C."/>
            <person name="VanEtten H."/>
            <person name="Zhou S."/>
            <person name="Young S.K."/>
            <person name="Zeng Q."/>
            <person name="Gargeya S."/>
            <person name="Fitzgerald M."/>
            <person name="Abouelleil A."/>
            <person name="Alvarado L."/>
            <person name="Chapman S.B."/>
            <person name="Gainer-Dewar J."/>
            <person name="Goldberg J."/>
            <person name="Griggs A."/>
            <person name="Gujja S."/>
            <person name="Hansen M."/>
            <person name="Howarth C."/>
            <person name="Imamovic A."/>
            <person name="Ireland A."/>
            <person name="Larimer J."/>
            <person name="McCowan C."/>
            <person name="Murphy C."/>
            <person name="Pearson M."/>
            <person name="Poon T.W."/>
            <person name="Priest M."/>
            <person name="Roberts A."/>
            <person name="Saif S."/>
            <person name="Shea T."/>
            <person name="Sykes S."/>
            <person name="Wortman J."/>
            <person name="Nusbaum C."/>
            <person name="Birren B."/>
        </authorList>
    </citation>
    <scope>NUCLEOTIDE SEQUENCE</scope>
    <source>
        <strain evidence="1">Fo47</strain>
    </source>
</reference>
<dbReference type="EMBL" id="JH717905">
    <property type="protein sequence ID" value="EWZ33219.1"/>
    <property type="molecule type" value="Genomic_DNA"/>
</dbReference>
<protein>
    <submittedName>
        <fullName evidence="1">Uncharacterized protein</fullName>
    </submittedName>
</protein>
<dbReference type="HOGENOM" id="CLU_3242227_0_0_1"/>
<name>W9JRV5_FUSOX</name>